<accession>A0A4Q0AIJ0</accession>
<keyword evidence="5 6" id="KW-0804">Transcription</keyword>
<reference evidence="8" key="1">
    <citation type="submission" date="2019-01" db="EMBL/GenBank/DDBJ databases">
        <title>Genomic signatures and co-occurrence patterns of the ultra-small Saccharimodia (Patescibacteria phylum) suggest a symbiotic lifestyle.</title>
        <authorList>
            <person name="Lemos L."/>
            <person name="Medeiros J."/>
            <person name="Andreote F."/>
            <person name="Fernandes G."/>
            <person name="Varani A."/>
            <person name="Oliveira G."/>
            <person name="Pylro V."/>
        </authorList>
    </citation>
    <scope>NUCLEOTIDE SEQUENCE [LARGE SCALE GENOMIC DNA]</scope>
    <source>
        <strain evidence="8">AMD02</strain>
    </source>
</reference>
<dbReference type="GO" id="GO:0003723">
    <property type="term" value="F:RNA binding"/>
    <property type="evidence" value="ECO:0007669"/>
    <property type="project" value="UniProtKB-UniRule"/>
</dbReference>
<evidence type="ECO:0000313" key="8">
    <source>
        <dbReference type="EMBL" id="RWZ78903.1"/>
    </source>
</evidence>
<keyword evidence="2 6" id="KW-0889">Transcription antitermination</keyword>
<dbReference type="NCBIfam" id="TIGR01951">
    <property type="entry name" value="nusB"/>
    <property type="match status" value="1"/>
</dbReference>
<sequence length="152" mass="16693">MASNRHLGRIVALQTLYELEFRTECGDTSVDVSEVLGRNLSRYETAIDDTDFVDALVRGVLKEQVSIDEKIQPIAPDWPIEQIARIDRNILRIGVYELLNDGKIVPPKVAINEAVELAKAFGSDNSSKFVNGVLGTAYRTLIEGATDGSTTV</sequence>
<organism evidence="8 9">
    <name type="scientific">Candidatus Microsaccharimonas sossegonensis</name>
    <dbReference type="NCBI Taxonomy" id="2506948"/>
    <lineage>
        <taxon>Bacteria</taxon>
        <taxon>Candidatus Saccharimonadota</taxon>
        <taxon>Candidatus Saccharimonadia</taxon>
        <taxon>Candidatus Saccharimonadales</taxon>
        <taxon>Candidatus Saccharimonadaceae</taxon>
        <taxon>Candidatus Microsaccharimonas</taxon>
    </lineage>
</organism>
<dbReference type="Pfam" id="PF01029">
    <property type="entry name" value="NusB"/>
    <property type="match status" value="1"/>
</dbReference>
<dbReference type="InterPro" id="IPR035926">
    <property type="entry name" value="NusB-like_sf"/>
</dbReference>
<name>A0A4Q0AIJ0_9BACT</name>
<gene>
    <name evidence="6 8" type="primary">nusB</name>
    <name evidence="8" type="ORF">EOT05_04130</name>
</gene>
<comment type="function">
    <text evidence="6">Involved in transcription antitermination. Required for transcription of ribosomal RNA (rRNA) genes. Binds specifically to the boxA antiterminator sequence of the ribosomal RNA (rrn) operons.</text>
</comment>
<protein>
    <recommendedName>
        <fullName evidence="6">Transcription antitermination protein NusB</fullName>
    </recommendedName>
    <alternativeName>
        <fullName evidence="6">Antitermination factor NusB</fullName>
    </alternativeName>
</protein>
<dbReference type="Gene3D" id="1.10.940.10">
    <property type="entry name" value="NusB-like"/>
    <property type="match status" value="1"/>
</dbReference>
<dbReference type="PANTHER" id="PTHR11078:SF3">
    <property type="entry name" value="ANTITERMINATION NUSB DOMAIN-CONTAINING PROTEIN"/>
    <property type="match status" value="1"/>
</dbReference>
<evidence type="ECO:0000256" key="6">
    <source>
        <dbReference type="HAMAP-Rule" id="MF_00073"/>
    </source>
</evidence>
<evidence type="ECO:0000313" key="9">
    <source>
        <dbReference type="Proteomes" id="UP000289257"/>
    </source>
</evidence>
<keyword evidence="3 6" id="KW-0694">RNA-binding</keyword>
<comment type="caution">
    <text evidence="8">The sequence shown here is derived from an EMBL/GenBank/DDBJ whole genome shotgun (WGS) entry which is preliminary data.</text>
</comment>
<evidence type="ECO:0000256" key="2">
    <source>
        <dbReference type="ARBA" id="ARBA00022814"/>
    </source>
</evidence>
<evidence type="ECO:0000256" key="3">
    <source>
        <dbReference type="ARBA" id="ARBA00022884"/>
    </source>
</evidence>
<dbReference type="EMBL" id="SCKX01000001">
    <property type="protein sequence ID" value="RWZ78903.1"/>
    <property type="molecule type" value="Genomic_DNA"/>
</dbReference>
<keyword evidence="9" id="KW-1185">Reference proteome</keyword>
<evidence type="ECO:0000259" key="7">
    <source>
        <dbReference type="Pfam" id="PF01029"/>
    </source>
</evidence>
<evidence type="ECO:0000256" key="1">
    <source>
        <dbReference type="ARBA" id="ARBA00005952"/>
    </source>
</evidence>
<proteinExistence type="inferred from homology"/>
<feature type="domain" description="NusB/RsmB/TIM44" evidence="7">
    <location>
        <begin position="9"/>
        <end position="139"/>
    </location>
</feature>
<keyword evidence="4 6" id="KW-0805">Transcription regulation</keyword>
<comment type="similarity">
    <text evidence="1 6">Belongs to the NusB family.</text>
</comment>
<dbReference type="InterPro" id="IPR006027">
    <property type="entry name" value="NusB_RsmB_TIM44"/>
</dbReference>
<evidence type="ECO:0000256" key="4">
    <source>
        <dbReference type="ARBA" id="ARBA00023015"/>
    </source>
</evidence>
<dbReference type="HAMAP" id="MF_00073">
    <property type="entry name" value="NusB"/>
    <property type="match status" value="1"/>
</dbReference>
<dbReference type="GO" id="GO:0031564">
    <property type="term" value="P:transcription antitermination"/>
    <property type="evidence" value="ECO:0007669"/>
    <property type="project" value="UniProtKB-KW"/>
</dbReference>
<dbReference type="InterPro" id="IPR011605">
    <property type="entry name" value="NusB_fam"/>
</dbReference>
<dbReference type="AlphaFoldDB" id="A0A4Q0AIJ0"/>
<dbReference type="SUPFAM" id="SSF48013">
    <property type="entry name" value="NusB-like"/>
    <property type="match status" value="1"/>
</dbReference>
<dbReference type="GO" id="GO:0006353">
    <property type="term" value="P:DNA-templated transcription termination"/>
    <property type="evidence" value="ECO:0007669"/>
    <property type="project" value="UniProtKB-UniRule"/>
</dbReference>
<dbReference type="GO" id="GO:0005829">
    <property type="term" value="C:cytosol"/>
    <property type="evidence" value="ECO:0007669"/>
    <property type="project" value="TreeGrafter"/>
</dbReference>
<evidence type="ECO:0000256" key="5">
    <source>
        <dbReference type="ARBA" id="ARBA00023163"/>
    </source>
</evidence>
<dbReference type="Proteomes" id="UP000289257">
    <property type="component" value="Unassembled WGS sequence"/>
</dbReference>
<dbReference type="PANTHER" id="PTHR11078">
    <property type="entry name" value="N UTILIZATION SUBSTANCE PROTEIN B-RELATED"/>
    <property type="match status" value="1"/>
</dbReference>